<dbReference type="PANTHER" id="PTHR11712:SF336">
    <property type="entry name" value="3-OXOACYL-[ACYL-CARRIER-PROTEIN] SYNTHASE, MITOCHONDRIAL"/>
    <property type="match status" value="1"/>
</dbReference>
<name>A0ABP7P7W3_9SPHI</name>
<sequence length="348" mass="38042">MYIRSTGNISPQKTFGNAAFPGEVVAHEGNRLNCITPDYKELIDPKLIRRMSRVIKMGVASAMACLNQAGVTLPDAIITGTAYGCLEDTGVFLSKMAERGEEMLTPTSFIQSTHNTIAAQVALLIGCHEYNNTFVSGGASFEHALLDAQMLLQEGEAKNILVGGVDEITDISHIILGRFGLYKQGPVSNLHLFNYGTKGTIAGEGSAFFLLSNESSEKDLAKLEAVTTFYKPKDFADIESQIEAFLAANGGLSMYDISLVITGDNGDVKNDEVYHYLENSLFNYCNVVKYKHLCGEYPTSSAFALWYAVHLMGQNADPATAHTAKIKRILIYNHYQNTHHSLMLLSAC</sequence>
<dbReference type="RefSeq" id="WP_259094704.1">
    <property type="nucleotide sequence ID" value="NZ_BAAAZC010000005.1"/>
</dbReference>
<accession>A0ABP7P7W3</accession>
<dbReference type="Gene3D" id="3.40.47.10">
    <property type="match status" value="1"/>
</dbReference>
<keyword evidence="4" id="KW-1185">Reference proteome</keyword>
<gene>
    <name evidence="3" type="ORF">GCM10022210_05720</name>
</gene>
<dbReference type="Proteomes" id="UP001500742">
    <property type="component" value="Unassembled WGS sequence"/>
</dbReference>
<reference evidence="4" key="1">
    <citation type="journal article" date="2019" name="Int. J. Syst. Evol. Microbiol.">
        <title>The Global Catalogue of Microorganisms (GCM) 10K type strain sequencing project: providing services to taxonomists for standard genome sequencing and annotation.</title>
        <authorList>
            <consortium name="The Broad Institute Genomics Platform"/>
            <consortium name="The Broad Institute Genome Sequencing Center for Infectious Disease"/>
            <person name="Wu L."/>
            <person name="Ma J."/>
        </authorList>
    </citation>
    <scope>NUCLEOTIDE SEQUENCE [LARGE SCALE GENOMIC DNA]</scope>
    <source>
        <strain evidence="4">JCM 16601</strain>
    </source>
</reference>
<comment type="caution">
    <text evidence="3">The sequence shown here is derived from an EMBL/GenBank/DDBJ whole genome shotgun (WGS) entry which is preliminary data.</text>
</comment>
<dbReference type="InterPro" id="IPR016039">
    <property type="entry name" value="Thiolase-like"/>
</dbReference>
<dbReference type="InterPro" id="IPR000794">
    <property type="entry name" value="Beta-ketoacyl_synthase"/>
</dbReference>
<dbReference type="SUPFAM" id="SSF53901">
    <property type="entry name" value="Thiolase-like"/>
    <property type="match status" value="1"/>
</dbReference>
<protein>
    <submittedName>
        <fullName evidence="3">Beta-ketoacyl synthase chain length factor</fullName>
    </submittedName>
</protein>
<feature type="domain" description="Beta-ketoacyl synthase-like N-terminal" evidence="2">
    <location>
        <begin position="43"/>
        <end position="214"/>
    </location>
</feature>
<dbReference type="Pfam" id="PF00109">
    <property type="entry name" value="ketoacyl-synt"/>
    <property type="match status" value="1"/>
</dbReference>
<dbReference type="InterPro" id="IPR014030">
    <property type="entry name" value="Ketoacyl_synth_N"/>
</dbReference>
<evidence type="ECO:0000256" key="1">
    <source>
        <dbReference type="ARBA" id="ARBA00022679"/>
    </source>
</evidence>
<evidence type="ECO:0000313" key="4">
    <source>
        <dbReference type="Proteomes" id="UP001500742"/>
    </source>
</evidence>
<proteinExistence type="predicted"/>
<dbReference type="EMBL" id="BAAAZC010000005">
    <property type="protein sequence ID" value="GAA3960783.1"/>
    <property type="molecule type" value="Genomic_DNA"/>
</dbReference>
<organism evidence="3 4">
    <name type="scientific">Mucilaginibacter dorajii</name>
    <dbReference type="NCBI Taxonomy" id="692994"/>
    <lineage>
        <taxon>Bacteria</taxon>
        <taxon>Pseudomonadati</taxon>
        <taxon>Bacteroidota</taxon>
        <taxon>Sphingobacteriia</taxon>
        <taxon>Sphingobacteriales</taxon>
        <taxon>Sphingobacteriaceae</taxon>
        <taxon>Mucilaginibacter</taxon>
    </lineage>
</organism>
<evidence type="ECO:0000313" key="3">
    <source>
        <dbReference type="EMBL" id="GAA3960783.1"/>
    </source>
</evidence>
<keyword evidence="1" id="KW-0808">Transferase</keyword>
<evidence type="ECO:0000259" key="2">
    <source>
        <dbReference type="Pfam" id="PF00109"/>
    </source>
</evidence>
<dbReference type="PANTHER" id="PTHR11712">
    <property type="entry name" value="POLYKETIDE SYNTHASE-RELATED"/>
    <property type="match status" value="1"/>
</dbReference>